<feature type="transmembrane region" description="Helical" evidence="1">
    <location>
        <begin position="395"/>
        <end position="413"/>
    </location>
</feature>
<evidence type="ECO:0000256" key="1">
    <source>
        <dbReference type="SAM" id="Phobius"/>
    </source>
</evidence>
<dbReference type="Proteomes" id="UP001228044">
    <property type="component" value="Unassembled WGS sequence"/>
</dbReference>
<evidence type="ECO:0000313" key="2">
    <source>
        <dbReference type="EMBL" id="MDN3919692.1"/>
    </source>
</evidence>
<feature type="transmembrane region" description="Helical" evidence="1">
    <location>
        <begin position="497"/>
        <end position="521"/>
    </location>
</feature>
<evidence type="ECO:0000313" key="3">
    <source>
        <dbReference type="Proteomes" id="UP001228044"/>
    </source>
</evidence>
<name>A0ABT8DMS2_9BURK</name>
<dbReference type="Pfam" id="PF10136">
    <property type="entry name" value="SpecificRecomb"/>
    <property type="match status" value="1"/>
</dbReference>
<reference evidence="2 3" key="1">
    <citation type="submission" date="2023-06" db="EMBL/GenBank/DDBJ databases">
        <title>Pelomonas sp. PFR6 16S ribosomal RNA gene Genome sequencing and assembly.</title>
        <authorList>
            <person name="Woo H."/>
        </authorList>
    </citation>
    <scope>NUCLEOTIDE SEQUENCE [LARGE SCALE GENOMIC DNA]</scope>
    <source>
        <strain evidence="2 3">PFR6</strain>
    </source>
</reference>
<keyword evidence="1" id="KW-1133">Transmembrane helix</keyword>
<protein>
    <submittedName>
        <fullName evidence="2">Site-specific recombinase</fullName>
    </submittedName>
</protein>
<gene>
    <name evidence="2" type="ORF">QWJ38_05270</name>
</gene>
<dbReference type="PIRSF" id="PIRSF015380">
    <property type="entry name" value="Site-sp_rcmb"/>
    <property type="match status" value="1"/>
</dbReference>
<dbReference type="InterPro" id="IPR011385">
    <property type="entry name" value="Site-sp_rcmbase"/>
</dbReference>
<feature type="transmembrane region" description="Helical" evidence="1">
    <location>
        <begin position="615"/>
        <end position="639"/>
    </location>
</feature>
<keyword evidence="3" id="KW-1185">Reference proteome</keyword>
<keyword evidence="1" id="KW-0472">Membrane</keyword>
<accession>A0ABT8DMS2</accession>
<dbReference type="EMBL" id="JAUHHC010000001">
    <property type="protein sequence ID" value="MDN3919692.1"/>
    <property type="molecule type" value="Genomic_DNA"/>
</dbReference>
<feature type="transmembrane region" description="Helical" evidence="1">
    <location>
        <begin position="563"/>
        <end position="585"/>
    </location>
</feature>
<keyword evidence="1" id="KW-0812">Transmembrane</keyword>
<organism evidence="2 3">
    <name type="scientific">Roseateles violae</name>
    <dbReference type="NCBI Taxonomy" id="3058042"/>
    <lineage>
        <taxon>Bacteria</taxon>
        <taxon>Pseudomonadati</taxon>
        <taxon>Pseudomonadota</taxon>
        <taxon>Betaproteobacteria</taxon>
        <taxon>Burkholderiales</taxon>
        <taxon>Sphaerotilaceae</taxon>
        <taxon>Roseateles</taxon>
    </lineage>
</organism>
<proteinExistence type="predicted"/>
<feature type="transmembrane region" description="Helical" evidence="1">
    <location>
        <begin position="455"/>
        <end position="477"/>
    </location>
</feature>
<dbReference type="RefSeq" id="WP_290357987.1">
    <property type="nucleotide sequence ID" value="NZ_JAUHHC010000001.1"/>
</dbReference>
<comment type="caution">
    <text evidence="2">The sequence shown here is derived from an EMBL/GenBank/DDBJ whole genome shotgun (WGS) entry which is preliminary data.</text>
</comment>
<sequence length="681" mass="75084">MSLLGKGLQAQAWDLTALLNAADPKAALPARNLWLARLLEWLRHAPARGAAGEEPRADAAPMPVRRLRHLLNVLERHPEHAQAFAEVWAGIWRDVSAVGLFSDVGFAPRMALWSEFLLRLRLRLLPGTVDSSDLGELFGPLFPDEADEQWLAAIDDELLERLAALFARAGSGEAPSWREPMLDGLVVLVSAVHAAGLSSPLRLRMSPELIADRPFTQLPHALEQLIEALPQQPAQGDSPALRQHLHYLRALLERCRQAVNSVPEHLEAYGVSVDIMFEVEQMLARTQRIEALLDCLVSDQPKRELLRLTASLVGVVHERRSIRTLFARHYSLMARKVAERSAETGEHYITRDRAEYGDMLRRAAGGGAMIALTTLIKFALLALGLSAFWSGFWAGVNYAISFVLIHLAHWTVATKQPAMTAPAIAHKLQDIGTPEGLEGFVDEVANLLRSQFAGIVGNIALVIPLVLLVQLLTRALFGAPVIGPKEAEYVLHSLQLFGPSLLFAAFTGVLLFISSLIAGWVENWFVFYRLDSAIAWNPHLIARLGAARAQRWAYWWRANISGLAANISLGMMLGMVPALLGFLAIPLDVRHVTLSSGQLSAAVGALGWQIFASPAFWWCVPTIALIGVLNLTVSFFCAFKVALRSRGIQLADRARVSAAIWRRLRERPRSFFLPPRAASQD</sequence>